<keyword evidence="6" id="KW-1185">Reference proteome</keyword>
<dbReference type="InterPro" id="IPR058610">
    <property type="entry name" value="WIT1_2_N"/>
</dbReference>
<proteinExistence type="predicted"/>
<evidence type="ECO:0000259" key="4">
    <source>
        <dbReference type="Pfam" id="PF26581"/>
    </source>
</evidence>
<keyword evidence="3" id="KW-0812">Transmembrane</keyword>
<feature type="compositionally biased region" description="Basic and acidic residues" evidence="2">
    <location>
        <begin position="617"/>
        <end position="634"/>
    </location>
</feature>
<evidence type="ECO:0000256" key="2">
    <source>
        <dbReference type="SAM" id="MobiDB-lite"/>
    </source>
</evidence>
<dbReference type="Gene3D" id="1.20.5.170">
    <property type="match status" value="1"/>
</dbReference>
<dbReference type="PANTHER" id="PTHR35705:SF2">
    <property type="entry name" value="WPP DOMAIN-INTERACTING TAIL-ANCHORED PROTEIN 2"/>
    <property type="match status" value="1"/>
</dbReference>
<evidence type="ECO:0000256" key="1">
    <source>
        <dbReference type="SAM" id="Coils"/>
    </source>
</evidence>
<keyword evidence="1" id="KW-0175">Coiled coil</keyword>
<evidence type="ECO:0000313" key="5">
    <source>
        <dbReference type="EMBL" id="KAF7133386.1"/>
    </source>
</evidence>
<feature type="region of interest" description="Disordered" evidence="2">
    <location>
        <begin position="605"/>
        <end position="650"/>
    </location>
</feature>
<name>A0A834GJI3_RHOSS</name>
<dbReference type="AlphaFoldDB" id="A0A834GJI3"/>
<feature type="domain" description="WIT1/2 N-terminal helical bundle" evidence="4">
    <location>
        <begin position="42"/>
        <end position="178"/>
    </location>
</feature>
<keyword evidence="3" id="KW-0472">Membrane</keyword>
<feature type="transmembrane region" description="Helical" evidence="3">
    <location>
        <begin position="676"/>
        <end position="695"/>
    </location>
</feature>
<dbReference type="OrthoDB" id="1936068at2759"/>
<feature type="coiled-coil region" evidence="1">
    <location>
        <begin position="476"/>
        <end position="531"/>
    </location>
</feature>
<gene>
    <name evidence="5" type="ORF">RHSIM_Rhsim09G0119600</name>
</gene>
<sequence>MDEYAAQNADASDAELGEIHAHEGVTFDSKDMGETVSFDKYAIEVLTRVDLDLAYSSEKLVNLDKLLMHVLACENDLEAMSLDNGHSSVNLIEKALVFDFLSGFLDSEVEVLDNFMVTLHRVVVDTREKVDTFGYMREEFIVIEDKLNDSEELLKQSQEQVLEISMQSAKLQRTLFAFKHNDWKYDEGTGLSGNGGFASMDEQPKLHTDTVEQKRHILRMLEKSLGRELYLEKKLSEFKQNEEDLKLKLHLTEQVAFCMEEAAEVVWGRFLEAENTSEVLMGISKEMVGCLKINQFNQNGSVKQEDEAKWKLLDCMEQLKGRENAMRKLEMRIGELITDNFEVGALREKVKLLEEKLKEFDSRIKSANKSNEEKEQQLRKMESIIESMKEDIDILESRAESAEAKITQLTETNMELNEDLSFHRSTNESNAKKLSIVEKQSRELEIQQQHAKASSEASQEQQNMLYSAIWDMEILIEELKSKVSKAEVKTENAEEQCIILSENNFELTKEVTSMTTEIERLETALEQASDMKVASAKDINVKTNVIMDMVVQLAMERERIQKQLSSLADANRILVAKLKKSERSTSDSLHEEGIGDDVSCLSSKTGATNGSCGEASEAVRESSSRNFEAHESPKDAPVYESEVGSSGTTNGAADAVLKLEPESELEAREPNVTDRFLVYLAIIVLLLSLLASYIFNKKFILSGVDT</sequence>
<dbReference type="SUPFAM" id="SSF57997">
    <property type="entry name" value="Tropomyosin"/>
    <property type="match status" value="1"/>
</dbReference>
<dbReference type="PANTHER" id="PTHR35705">
    <property type="entry name" value="WPP DOMAIN-INTERACTING TAIL-ANCHORED PROTEIN 1"/>
    <property type="match status" value="1"/>
</dbReference>
<comment type="caution">
    <text evidence="5">The sequence shown here is derived from an EMBL/GenBank/DDBJ whole genome shotgun (WGS) entry which is preliminary data.</text>
</comment>
<reference evidence="5" key="1">
    <citation type="submission" date="2019-11" db="EMBL/GenBank/DDBJ databases">
        <authorList>
            <person name="Liu Y."/>
            <person name="Hou J."/>
            <person name="Li T.-Q."/>
            <person name="Guan C.-H."/>
            <person name="Wu X."/>
            <person name="Wu H.-Z."/>
            <person name="Ling F."/>
            <person name="Zhang R."/>
            <person name="Shi X.-G."/>
            <person name="Ren J.-P."/>
            <person name="Chen E.-F."/>
            <person name="Sun J.-M."/>
        </authorList>
    </citation>
    <scope>NUCLEOTIDE SEQUENCE</scope>
    <source>
        <strain evidence="5">Adult_tree_wgs_1</strain>
        <tissue evidence="5">Leaves</tissue>
    </source>
</reference>
<feature type="coiled-coil region" evidence="1">
    <location>
        <begin position="343"/>
        <end position="419"/>
    </location>
</feature>
<protein>
    <recommendedName>
        <fullName evidence="4">WIT1/2 N-terminal helical bundle domain-containing protein</fullName>
    </recommendedName>
</protein>
<dbReference type="Pfam" id="PF26581">
    <property type="entry name" value="WIT1_2_N"/>
    <property type="match status" value="1"/>
</dbReference>
<organism evidence="5 6">
    <name type="scientific">Rhododendron simsii</name>
    <name type="common">Sims's rhododendron</name>
    <dbReference type="NCBI Taxonomy" id="118357"/>
    <lineage>
        <taxon>Eukaryota</taxon>
        <taxon>Viridiplantae</taxon>
        <taxon>Streptophyta</taxon>
        <taxon>Embryophyta</taxon>
        <taxon>Tracheophyta</taxon>
        <taxon>Spermatophyta</taxon>
        <taxon>Magnoliopsida</taxon>
        <taxon>eudicotyledons</taxon>
        <taxon>Gunneridae</taxon>
        <taxon>Pentapetalae</taxon>
        <taxon>asterids</taxon>
        <taxon>Ericales</taxon>
        <taxon>Ericaceae</taxon>
        <taxon>Ericoideae</taxon>
        <taxon>Rhodoreae</taxon>
        <taxon>Rhododendron</taxon>
    </lineage>
</organism>
<dbReference type="Proteomes" id="UP000626092">
    <property type="component" value="Unassembled WGS sequence"/>
</dbReference>
<keyword evidence="3" id="KW-1133">Transmembrane helix</keyword>
<evidence type="ECO:0000313" key="6">
    <source>
        <dbReference type="Proteomes" id="UP000626092"/>
    </source>
</evidence>
<dbReference type="InterPro" id="IPR039976">
    <property type="entry name" value="WIT1/WIT2"/>
</dbReference>
<dbReference type="EMBL" id="WJXA01000009">
    <property type="protein sequence ID" value="KAF7133386.1"/>
    <property type="molecule type" value="Genomic_DNA"/>
</dbReference>
<evidence type="ECO:0000256" key="3">
    <source>
        <dbReference type="SAM" id="Phobius"/>
    </source>
</evidence>
<accession>A0A834GJI3</accession>